<name>A0A177CQ20_9PLEO</name>
<dbReference type="STRING" id="1460663.A0A177CQ20"/>
<dbReference type="Proteomes" id="UP000077069">
    <property type="component" value="Unassembled WGS sequence"/>
</dbReference>
<dbReference type="RefSeq" id="XP_018039686.1">
    <property type="nucleotide sequence ID" value="XM_018181281.1"/>
</dbReference>
<dbReference type="AlphaFoldDB" id="A0A177CQ20"/>
<reference evidence="4 5" key="1">
    <citation type="submission" date="2016-05" db="EMBL/GenBank/DDBJ databases">
        <title>Comparative analysis of secretome profiles of manganese(II)-oxidizing ascomycete fungi.</title>
        <authorList>
            <consortium name="DOE Joint Genome Institute"/>
            <person name="Zeiner C.A."/>
            <person name="Purvine S.O."/>
            <person name="Zink E.M."/>
            <person name="Wu S."/>
            <person name="Pasa-Tolic L."/>
            <person name="Chaput D.L."/>
            <person name="Haridas S."/>
            <person name="Grigoriev I.V."/>
            <person name="Santelli C.M."/>
            <person name="Hansel C.M."/>
        </authorList>
    </citation>
    <scope>NUCLEOTIDE SEQUENCE [LARGE SCALE GENOMIC DNA]</scope>
    <source>
        <strain evidence="4 5">AP3s5-JAC2a</strain>
    </source>
</reference>
<evidence type="ECO:0000256" key="2">
    <source>
        <dbReference type="ARBA" id="ARBA00023043"/>
    </source>
</evidence>
<organism evidence="4 5">
    <name type="scientific">Paraphaeosphaeria sporulosa</name>
    <dbReference type="NCBI Taxonomy" id="1460663"/>
    <lineage>
        <taxon>Eukaryota</taxon>
        <taxon>Fungi</taxon>
        <taxon>Dikarya</taxon>
        <taxon>Ascomycota</taxon>
        <taxon>Pezizomycotina</taxon>
        <taxon>Dothideomycetes</taxon>
        <taxon>Pleosporomycetidae</taxon>
        <taxon>Pleosporales</taxon>
        <taxon>Massarineae</taxon>
        <taxon>Didymosphaeriaceae</taxon>
        <taxon>Paraphaeosphaeria</taxon>
    </lineage>
</organism>
<keyword evidence="2" id="KW-0040">ANK repeat</keyword>
<evidence type="ECO:0000313" key="4">
    <source>
        <dbReference type="EMBL" id="OAG09321.1"/>
    </source>
</evidence>
<dbReference type="InterPro" id="IPR036770">
    <property type="entry name" value="Ankyrin_rpt-contain_sf"/>
</dbReference>
<evidence type="ECO:0000256" key="3">
    <source>
        <dbReference type="SAM" id="MobiDB-lite"/>
    </source>
</evidence>
<dbReference type="Gene3D" id="1.25.40.20">
    <property type="entry name" value="Ankyrin repeat-containing domain"/>
    <property type="match status" value="1"/>
</dbReference>
<dbReference type="SUPFAM" id="SSF48403">
    <property type="entry name" value="Ankyrin repeat"/>
    <property type="match status" value="1"/>
</dbReference>
<dbReference type="InterPro" id="IPR002110">
    <property type="entry name" value="Ankyrin_rpt"/>
</dbReference>
<gene>
    <name evidence="4" type="ORF">CC84DRAFT_1193195</name>
</gene>
<keyword evidence="1" id="KW-0677">Repeat</keyword>
<dbReference type="PANTHER" id="PTHR24189">
    <property type="entry name" value="MYOTROPHIN"/>
    <property type="match status" value="1"/>
</dbReference>
<feature type="region of interest" description="Disordered" evidence="3">
    <location>
        <begin position="1"/>
        <end position="21"/>
    </location>
</feature>
<evidence type="ECO:0000256" key="1">
    <source>
        <dbReference type="ARBA" id="ARBA00022737"/>
    </source>
</evidence>
<dbReference type="EMBL" id="KV441549">
    <property type="protein sequence ID" value="OAG09321.1"/>
    <property type="molecule type" value="Genomic_DNA"/>
</dbReference>
<protein>
    <submittedName>
        <fullName evidence="4">Ankyrin</fullName>
    </submittedName>
</protein>
<accession>A0A177CQ20</accession>
<proteinExistence type="predicted"/>
<dbReference type="GeneID" id="28764767"/>
<dbReference type="Pfam" id="PF13637">
    <property type="entry name" value="Ank_4"/>
    <property type="match status" value="1"/>
</dbReference>
<sequence length="287" mass="32629">MNSHQTPPPPPLPPGDDLRPRYTRPEQVDLCYRAARDGNFDGVKEQVRQLFHNPEVAYVGEKPHPGWLYDSLLEAIQRNNVEMVQFLLDEDVTDGYLPVEPAVRARAFEVLELFLRNGLDINQPLRPNEPPVLSIPICTSDKEMVTWLLDYGADPNSCCDWDFTPALLAMYIASIEIIDLLFQRGADPHYGELLQWAVIRNKPNGLDVVRQIIEKGAPIDEIKYANDPKSYYQPAEDGKVDIVEYLLKMGADPLKLDSKGRTPHLGSSLWFERDGLDISIQLPLHCW</sequence>
<dbReference type="InParanoid" id="A0A177CQ20"/>
<dbReference type="OrthoDB" id="1722345at2759"/>
<dbReference type="SMART" id="SM00248">
    <property type="entry name" value="ANK"/>
    <property type="match status" value="3"/>
</dbReference>
<feature type="compositionally biased region" description="Pro residues" evidence="3">
    <location>
        <begin position="1"/>
        <end position="14"/>
    </location>
</feature>
<evidence type="ECO:0000313" key="5">
    <source>
        <dbReference type="Proteomes" id="UP000077069"/>
    </source>
</evidence>
<keyword evidence="5" id="KW-1185">Reference proteome</keyword>
<dbReference type="InterPro" id="IPR050745">
    <property type="entry name" value="Multifunctional_regulatory"/>
</dbReference>